<feature type="region of interest" description="Disordered" evidence="1">
    <location>
        <begin position="1"/>
        <end position="28"/>
    </location>
</feature>
<dbReference type="Proteomes" id="UP000594638">
    <property type="component" value="Unassembled WGS sequence"/>
</dbReference>
<keyword evidence="4" id="KW-1185">Reference proteome</keyword>
<dbReference type="Gramene" id="OE9A043004T1">
    <property type="protein sequence ID" value="OE9A043004C1"/>
    <property type="gene ID" value="OE9A043004"/>
</dbReference>
<comment type="caution">
    <text evidence="3">The sequence shown here is derived from an EMBL/GenBank/DDBJ whole genome shotgun (WGS) entry which is preliminary data.</text>
</comment>
<evidence type="ECO:0000313" key="3">
    <source>
        <dbReference type="EMBL" id="CAA2998937.1"/>
    </source>
</evidence>
<evidence type="ECO:0000259" key="2">
    <source>
        <dbReference type="Pfam" id="PF03478"/>
    </source>
</evidence>
<dbReference type="OrthoDB" id="1264317at2759"/>
<organism evidence="3 4">
    <name type="scientific">Olea europaea subsp. europaea</name>
    <dbReference type="NCBI Taxonomy" id="158383"/>
    <lineage>
        <taxon>Eukaryota</taxon>
        <taxon>Viridiplantae</taxon>
        <taxon>Streptophyta</taxon>
        <taxon>Embryophyta</taxon>
        <taxon>Tracheophyta</taxon>
        <taxon>Spermatophyta</taxon>
        <taxon>Magnoliopsida</taxon>
        <taxon>eudicotyledons</taxon>
        <taxon>Gunneridae</taxon>
        <taxon>Pentapetalae</taxon>
        <taxon>asterids</taxon>
        <taxon>lamiids</taxon>
        <taxon>Lamiales</taxon>
        <taxon>Oleaceae</taxon>
        <taxon>Oleeae</taxon>
        <taxon>Olea</taxon>
    </lineage>
</organism>
<accession>A0A8S0T564</accession>
<evidence type="ECO:0000313" key="4">
    <source>
        <dbReference type="Proteomes" id="UP000594638"/>
    </source>
</evidence>
<dbReference type="PANTHER" id="PTHR33127:SF84">
    <property type="entry name" value="DUF295 DOMAIN-CONTAINING PROTEIN"/>
    <property type="match status" value="1"/>
</dbReference>
<proteinExistence type="predicted"/>
<dbReference type="PANTHER" id="PTHR33127">
    <property type="entry name" value="TRANSMEMBRANE PROTEIN"/>
    <property type="match status" value="1"/>
</dbReference>
<dbReference type="InterPro" id="IPR005174">
    <property type="entry name" value="KIB1-4_b-propeller"/>
</dbReference>
<protein>
    <recommendedName>
        <fullName evidence="2">KIB1-4 beta-propeller domain-containing protein</fullName>
    </recommendedName>
</protein>
<gene>
    <name evidence="3" type="ORF">OLEA9_A043004</name>
</gene>
<feature type="domain" description="KIB1-4 beta-propeller" evidence="2">
    <location>
        <begin position="121"/>
        <end position="370"/>
    </location>
</feature>
<dbReference type="AlphaFoldDB" id="A0A8S0T564"/>
<dbReference type="Pfam" id="PF03478">
    <property type="entry name" value="Beta-prop_KIB1-4"/>
    <property type="match status" value="1"/>
</dbReference>
<dbReference type="EMBL" id="CACTIH010005611">
    <property type="protein sequence ID" value="CAA2998937.1"/>
    <property type="molecule type" value="Genomic_DNA"/>
</dbReference>
<evidence type="ECO:0000256" key="1">
    <source>
        <dbReference type="SAM" id="MobiDB-lite"/>
    </source>
</evidence>
<reference evidence="3 4" key="1">
    <citation type="submission" date="2019-12" db="EMBL/GenBank/DDBJ databases">
        <authorList>
            <person name="Alioto T."/>
            <person name="Alioto T."/>
            <person name="Gomez Garrido J."/>
        </authorList>
    </citation>
    <scope>NUCLEOTIDE SEQUENCE [LARGE SCALE GENOMIC DNA]</scope>
</reference>
<sequence length="398" mass="45725">MVQKTKKGGKFSPGKEATPTPNPKPWPNLPPRLTSLIAIQPSLMQNITALGGTTKSWRVAPACYRKLDDKPRMPQLVEINATDYKRPQHSHKIDVSFHEKYFFFYYKRRSYQYRDPWIYFKGYSHGQLVAMSCDLSKCCLREPEGKCTRYLPCWDCNLPFKFATLSSSPKDWKLPTKYTKLSSLPKHQYVCNVMVLTGICSPAFAFFRWGKDQKGWIVENCTLTEPYALNQHMQFTNAIGFQGKFYALSLQGSLAVIEDIDSHFQITAGGANRAVPSVVSRQFREYLLESNGEIFLVFLISRKSINVVDDVEVFQLDICKLLWVKVESLGDVMFFVEDECCMSLSASKVGCRGNCIYFTHQRVKEWFVFDMETCCISPTSGPNIEFTKSPMWDELMEQ</sequence>
<name>A0A8S0T564_OLEEU</name>